<dbReference type="GO" id="GO:0005829">
    <property type="term" value="C:cytosol"/>
    <property type="evidence" value="ECO:0007669"/>
    <property type="project" value="TreeGrafter"/>
</dbReference>
<organism evidence="6">
    <name type="scientific">Caenorhabditis remanei</name>
    <name type="common">Caenorhabditis vulgaris</name>
    <dbReference type="NCBI Taxonomy" id="31234"/>
    <lineage>
        <taxon>Eukaryota</taxon>
        <taxon>Metazoa</taxon>
        <taxon>Ecdysozoa</taxon>
        <taxon>Nematoda</taxon>
        <taxon>Chromadorea</taxon>
        <taxon>Rhabditida</taxon>
        <taxon>Rhabditina</taxon>
        <taxon>Rhabditomorpha</taxon>
        <taxon>Rhabditoidea</taxon>
        <taxon>Rhabditidae</taxon>
        <taxon>Peloderinae</taxon>
        <taxon>Caenorhabditis</taxon>
    </lineage>
</organism>
<dbReference type="OMA" id="FIFNASP"/>
<evidence type="ECO:0000256" key="1">
    <source>
        <dbReference type="SAM" id="MobiDB-lite"/>
    </source>
</evidence>
<dbReference type="GO" id="GO:0007266">
    <property type="term" value="P:Rho protein signal transduction"/>
    <property type="evidence" value="ECO:0007669"/>
    <property type="project" value="TreeGrafter"/>
</dbReference>
<protein>
    <submittedName>
        <fullName evidence="5">CRE-RGA-5 protein</fullName>
    </submittedName>
</protein>
<dbReference type="eggNOG" id="KOG4271">
    <property type="taxonomic scope" value="Eukaryota"/>
</dbReference>
<feature type="region of interest" description="Disordered" evidence="1">
    <location>
        <begin position="1056"/>
        <end position="1082"/>
    </location>
</feature>
<feature type="domain" description="PG2 pseudoGTPase" evidence="4">
    <location>
        <begin position="653"/>
        <end position="835"/>
    </location>
</feature>
<dbReference type="EMBL" id="DS268670">
    <property type="protein sequence ID" value="EFO97942.1"/>
    <property type="molecule type" value="Genomic_DNA"/>
</dbReference>
<feature type="compositionally biased region" description="Basic and acidic residues" evidence="1">
    <location>
        <begin position="1061"/>
        <end position="1071"/>
    </location>
</feature>
<dbReference type="Pfam" id="PF19518">
    <property type="entry name" value="RhoGAP_pG1_pG2"/>
    <property type="match status" value="1"/>
</dbReference>
<evidence type="ECO:0000256" key="2">
    <source>
        <dbReference type="SAM" id="SignalP"/>
    </source>
</evidence>
<feature type="compositionally biased region" description="Low complexity" evidence="1">
    <location>
        <begin position="959"/>
        <end position="980"/>
    </location>
</feature>
<proteinExistence type="predicted"/>
<gene>
    <name evidence="5" type="primary">Cre-rga-5</name>
    <name evidence="5" type="ORF">CRE_15000</name>
</gene>
<accession>E3NH88</accession>
<dbReference type="InterPro" id="IPR051978">
    <property type="entry name" value="Rho-GAP_domain"/>
</dbReference>
<dbReference type="PANTHER" id="PTHR46005">
    <property type="entry name" value="RHO GTPASE-ACTIVATING PROTEIN 190"/>
    <property type="match status" value="1"/>
</dbReference>
<feature type="region of interest" description="Disordered" evidence="1">
    <location>
        <begin position="939"/>
        <end position="993"/>
    </location>
</feature>
<dbReference type="InterPro" id="IPR039006">
    <property type="entry name" value="RhoGAP_pG2"/>
</dbReference>
<dbReference type="PANTHER" id="PTHR46005:SF4">
    <property type="entry name" value="RHO GTPASE-ACTIVATING PROTEIN 190"/>
    <property type="match status" value="1"/>
</dbReference>
<dbReference type="STRING" id="31234.E3NH88"/>
<evidence type="ECO:0000313" key="5">
    <source>
        <dbReference type="EMBL" id="EFO97942.1"/>
    </source>
</evidence>
<dbReference type="Gene3D" id="1.10.555.10">
    <property type="entry name" value="Rho GTPase activation protein"/>
    <property type="match status" value="1"/>
</dbReference>
<dbReference type="GO" id="GO:0005096">
    <property type="term" value="F:GTPase activator activity"/>
    <property type="evidence" value="ECO:0007669"/>
    <property type="project" value="TreeGrafter"/>
</dbReference>
<dbReference type="InterPro" id="IPR000198">
    <property type="entry name" value="RhoGAP_dom"/>
</dbReference>
<dbReference type="FunCoup" id="E3NH88">
    <property type="interactions" value="2337"/>
</dbReference>
<feature type="signal peptide" evidence="2">
    <location>
        <begin position="1"/>
        <end position="19"/>
    </location>
</feature>
<name>E3NH88_CAERE</name>
<keyword evidence="2" id="KW-0732">Signal</keyword>
<dbReference type="OrthoDB" id="9994905at2759"/>
<evidence type="ECO:0000313" key="6">
    <source>
        <dbReference type="Proteomes" id="UP000008281"/>
    </source>
</evidence>
<dbReference type="Gene3D" id="3.40.50.300">
    <property type="entry name" value="P-loop containing nucleotide triphosphate hydrolases"/>
    <property type="match status" value="1"/>
</dbReference>
<dbReference type="InterPro" id="IPR045786">
    <property type="entry name" value="RhoGAP_pG1_pG2"/>
</dbReference>
<dbReference type="Pfam" id="PF00620">
    <property type="entry name" value="RhoGAP"/>
    <property type="match status" value="1"/>
</dbReference>
<keyword evidence="6" id="KW-1185">Reference proteome</keyword>
<dbReference type="PROSITE" id="PS51853">
    <property type="entry name" value="PG2"/>
    <property type="match status" value="1"/>
</dbReference>
<feature type="domain" description="Rho-GAP" evidence="3">
    <location>
        <begin position="1164"/>
        <end position="1353"/>
    </location>
</feature>
<dbReference type="InParanoid" id="E3NH88"/>
<dbReference type="SUPFAM" id="SSF48350">
    <property type="entry name" value="GTPase activation domain, GAP"/>
    <property type="match status" value="1"/>
</dbReference>
<feature type="chain" id="PRO_5003178689" evidence="2">
    <location>
        <begin position="20"/>
        <end position="1359"/>
    </location>
</feature>
<dbReference type="GO" id="GO:0008361">
    <property type="term" value="P:regulation of cell size"/>
    <property type="evidence" value="ECO:0007669"/>
    <property type="project" value="TreeGrafter"/>
</dbReference>
<evidence type="ECO:0000259" key="4">
    <source>
        <dbReference type="PROSITE" id="PS51853"/>
    </source>
</evidence>
<dbReference type="InterPro" id="IPR027417">
    <property type="entry name" value="P-loop_NTPase"/>
</dbReference>
<dbReference type="Proteomes" id="UP000008281">
    <property type="component" value="Unassembled WGS sequence"/>
</dbReference>
<dbReference type="CDD" id="cd00882">
    <property type="entry name" value="Ras_like_GTPase"/>
    <property type="match status" value="1"/>
</dbReference>
<dbReference type="SUPFAM" id="SSF52540">
    <property type="entry name" value="P-loop containing nucleoside triphosphate hydrolases"/>
    <property type="match status" value="1"/>
</dbReference>
<dbReference type="InterPro" id="IPR008936">
    <property type="entry name" value="Rho_GTPase_activation_prot"/>
</dbReference>
<dbReference type="PROSITE" id="PS50238">
    <property type="entry name" value="RHOGAP"/>
    <property type="match status" value="1"/>
</dbReference>
<reference evidence="5" key="1">
    <citation type="submission" date="2007-07" db="EMBL/GenBank/DDBJ databases">
        <title>PCAP assembly of the Caenorhabditis remanei genome.</title>
        <authorList>
            <consortium name="The Caenorhabditis remanei Sequencing Consortium"/>
            <person name="Wilson R.K."/>
        </authorList>
    </citation>
    <scope>NUCLEOTIDE SEQUENCE [LARGE SCALE GENOMIC DNA]</scope>
    <source>
        <strain evidence="5">PB4641</strain>
    </source>
</reference>
<sequence length="1359" mass="153567">MLLFHCLFISFFTFSIMFCLNCSFPACKSWMSSSSSTSNKIKEINVIVVGVSGSEAVKGPSGVGKSLLCNRFVRPAADEFHREHSSVLSQIDFCGSPVINKDHWLYWGSRLLNCPEGSTPSVVIRVAEQTEFLDDETFETIAGCSKSENYSQRCSRTSLQSRDKLMYIQKEQLGLESEFPQHLLPDGKFNVDGFILACDVSKDSPLHSNHVLNIAKAISKTKKPILIALTKCDELSEDSKRHYMNLFLTTKELKHVLCNLPPVETSSVKNVNVEYLFGTMALLCLRSQKLVKKPLGYQEASLFVEQRNLHVKCCFSTLLSQAVPLCVYPKKCLSWKQVLADIDRHPDLMNFVTVFGSRVAFEMYERYVSEAKELWAMNRLRSMVPRLFDIFQVFLDVVDLTEMEWNMARDYMRCHPLFNVLFESNEYDLDMWTPKTFNVDEKSRLPAEILLLPEAAMVFEQFRVTTQNLRLVHQLGQEFEYLLPEIPQILPGASLDSSYPYFQNFGIVKKLTPDLIAEVYDRFQQKLMDSARTQLEECLLEASSSIQNSWKSSEYIHVDFKRMENVRNYLEGDERYEWMKLMEMERDRIILSFLPFIFNASPLNCPSSDMCIDIVGTSILNDFSEQTSTFGGSSGFSECFEATRKNSGKKIPRIQICAMCGDRLSIDSLATALFHNDFIKSSNLNYSSDGSNYLEVFDEPTQNWNTLEISMSSYHSWHHKNDTNPKQFIEFTDGYLFVYNSKRASSFNYARCAIEKLSEANSVNFDCILVVAVVEGGGSDSMKLDLEYLTEGAELCKSIGARFAVIDFRKRKNKSNVSHQQLMEFLHDVLDGQVQPISSTSNSEISSLENDRPSILAPSFTTSGIQLLTKPDITNRSRRQKAVNSNIRNRVTRTDPLIMSHFYSSPIEIQPAPLATPEAVDFSPAYSLVNDAVHTIIQVNGSSPKTPPNYHHHYESSPETRSTTSTVSGSSPAPRAVSADVSRRSRTSCVSLSTDSINRLHRTSNLFQLHPETAMTAEQKQKSLSIESLTKVPEKEKGNRFVRKVATSFRLRKNLLETDGEEKKSKEENKKKSSVTTSPEQISSFLEKMATRSLPQSPRTDRKAKLYSSLNSTTEKVSNVLSWLPSKSSKRLMKNKSATHDLSTSLISYTPASTSTQGVIASNENLELLCSTSTSGIPVYLEKCIEFIENNGGFEQEGLYRVPGNQTHLAEVEKRFLKSGEFDVSSFDTPVHVAATALKSFFSCLPESLIPTDYHSRWKQVMMAADDKEKIDGIREALSHLPHSNQTVLRYLVKHLAKVSCSPKTVMNSNNLSKVWTPTLFRPVFTSYEELSSGIIAFQLALELLIINSDSLFSLNTLL</sequence>
<dbReference type="HOGENOM" id="CLU_004268_0_0_1"/>
<dbReference type="GO" id="GO:0050770">
    <property type="term" value="P:regulation of axonogenesis"/>
    <property type="evidence" value="ECO:0007669"/>
    <property type="project" value="TreeGrafter"/>
</dbReference>
<dbReference type="SMART" id="SM00324">
    <property type="entry name" value="RhoGAP"/>
    <property type="match status" value="1"/>
</dbReference>
<evidence type="ECO:0000259" key="3">
    <source>
        <dbReference type="PROSITE" id="PS50238"/>
    </source>
</evidence>